<evidence type="ECO:0000256" key="1">
    <source>
        <dbReference type="ARBA" id="ARBA00007553"/>
    </source>
</evidence>
<organism evidence="4 5">
    <name type="scientific">SAR324 cluster bacterium</name>
    <dbReference type="NCBI Taxonomy" id="2024889"/>
    <lineage>
        <taxon>Bacteria</taxon>
        <taxon>Deltaproteobacteria</taxon>
        <taxon>SAR324 cluster</taxon>
    </lineage>
</organism>
<dbReference type="Pfam" id="PF01510">
    <property type="entry name" value="Amidase_2"/>
    <property type="match status" value="1"/>
</dbReference>
<accession>A0A7X9IK57</accession>
<dbReference type="InterPro" id="IPR036505">
    <property type="entry name" value="Amidase/PGRP_sf"/>
</dbReference>
<evidence type="ECO:0000313" key="5">
    <source>
        <dbReference type="Proteomes" id="UP000524246"/>
    </source>
</evidence>
<dbReference type="PANTHER" id="PTHR11022:SF41">
    <property type="entry name" value="PEPTIDOGLYCAN-RECOGNITION PROTEIN LC-RELATED"/>
    <property type="match status" value="1"/>
</dbReference>
<dbReference type="InterPro" id="IPR015510">
    <property type="entry name" value="PGRP"/>
</dbReference>
<dbReference type="AlphaFoldDB" id="A0A7X9IK57"/>
<dbReference type="InterPro" id="IPR002502">
    <property type="entry name" value="Amidase_domain"/>
</dbReference>
<reference evidence="4 5" key="1">
    <citation type="journal article" date="2020" name="Biotechnol. Biofuels">
        <title>New insights from the biogas microbiome by comprehensive genome-resolved metagenomics of nearly 1600 species originating from multiple anaerobic digesters.</title>
        <authorList>
            <person name="Campanaro S."/>
            <person name="Treu L."/>
            <person name="Rodriguez-R L.M."/>
            <person name="Kovalovszki A."/>
            <person name="Ziels R.M."/>
            <person name="Maus I."/>
            <person name="Zhu X."/>
            <person name="Kougias P.G."/>
            <person name="Basile A."/>
            <person name="Luo G."/>
            <person name="Schluter A."/>
            <person name="Konstantinidis K.T."/>
            <person name="Angelidaki I."/>
        </authorList>
    </citation>
    <scope>NUCLEOTIDE SEQUENCE [LARGE SCALE GENOMIC DNA]</scope>
    <source>
        <strain evidence="4">AS27yjCOA_65</strain>
    </source>
</reference>
<gene>
    <name evidence="4" type="ORF">GYA55_06645</name>
</gene>
<dbReference type="SMART" id="SM00701">
    <property type="entry name" value="PGRP"/>
    <property type="match status" value="1"/>
</dbReference>
<dbReference type="InterPro" id="IPR006619">
    <property type="entry name" value="PGRP_domain_met/bac"/>
</dbReference>
<dbReference type="SUPFAM" id="SSF55846">
    <property type="entry name" value="N-acetylmuramoyl-L-alanine amidase-like"/>
    <property type="match status" value="1"/>
</dbReference>
<evidence type="ECO:0000259" key="3">
    <source>
        <dbReference type="SMART" id="SM00701"/>
    </source>
</evidence>
<dbReference type="EMBL" id="JAAZON010000292">
    <property type="protein sequence ID" value="NMC62832.1"/>
    <property type="molecule type" value="Genomic_DNA"/>
</dbReference>
<evidence type="ECO:0000259" key="2">
    <source>
        <dbReference type="SMART" id="SM00644"/>
    </source>
</evidence>
<dbReference type="PANTHER" id="PTHR11022">
    <property type="entry name" value="PEPTIDOGLYCAN RECOGNITION PROTEIN"/>
    <property type="match status" value="1"/>
</dbReference>
<sequence length="153" mass="17125">MTKANLFNPEFIVIHHSASERTLSVEAIRQYHISRGFDDIGYHKLIDFAGNLYDGRPLEIPGAHALGFNDQSIGICCIGNFEDEEPTTKMLNTLNLLLLDLCSSFNIEVDRIIGHFEVRNFIEAKSGAKCPGKNLRFLLSKIRKNVASNLAMS</sequence>
<dbReference type="Proteomes" id="UP000524246">
    <property type="component" value="Unassembled WGS sequence"/>
</dbReference>
<proteinExistence type="inferred from homology"/>
<evidence type="ECO:0000313" key="4">
    <source>
        <dbReference type="EMBL" id="NMC62832.1"/>
    </source>
</evidence>
<feature type="domain" description="Peptidoglycan recognition protein family" evidence="3">
    <location>
        <begin position="3"/>
        <end position="119"/>
    </location>
</feature>
<dbReference type="CDD" id="cd06583">
    <property type="entry name" value="PGRP"/>
    <property type="match status" value="1"/>
</dbReference>
<name>A0A7X9IK57_9DELT</name>
<comment type="similarity">
    <text evidence="1">Belongs to the N-acetylmuramoyl-L-alanine amidase 2 family.</text>
</comment>
<dbReference type="GO" id="GO:0009253">
    <property type="term" value="P:peptidoglycan catabolic process"/>
    <property type="evidence" value="ECO:0007669"/>
    <property type="project" value="InterPro"/>
</dbReference>
<evidence type="ECO:0008006" key="6">
    <source>
        <dbReference type="Google" id="ProtNLM"/>
    </source>
</evidence>
<dbReference type="Gene3D" id="3.40.80.10">
    <property type="entry name" value="Peptidoglycan recognition protein-like"/>
    <property type="match status" value="1"/>
</dbReference>
<protein>
    <recommendedName>
        <fullName evidence="6">N-acetylmuramoyl-L-alanine amidase</fullName>
    </recommendedName>
</protein>
<comment type="caution">
    <text evidence="4">The sequence shown here is derived from an EMBL/GenBank/DDBJ whole genome shotgun (WGS) entry which is preliminary data.</text>
</comment>
<dbReference type="GO" id="GO:0008745">
    <property type="term" value="F:N-acetylmuramoyl-L-alanine amidase activity"/>
    <property type="evidence" value="ECO:0007669"/>
    <property type="project" value="InterPro"/>
</dbReference>
<dbReference type="SMART" id="SM00644">
    <property type="entry name" value="Ami_2"/>
    <property type="match status" value="1"/>
</dbReference>
<feature type="domain" description="N-acetylmuramoyl-L-alanine amidase" evidence="2">
    <location>
        <begin position="2"/>
        <end position="132"/>
    </location>
</feature>
<dbReference type="GO" id="GO:0008270">
    <property type="term" value="F:zinc ion binding"/>
    <property type="evidence" value="ECO:0007669"/>
    <property type="project" value="InterPro"/>
</dbReference>